<dbReference type="EMBL" id="QGKR01000169">
    <property type="protein sequence ID" value="PWR09910.1"/>
    <property type="molecule type" value="Genomic_DNA"/>
</dbReference>
<dbReference type="SFLD" id="SFLDG01386">
    <property type="entry name" value="main_SPASM_domain-containing"/>
    <property type="match status" value="1"/>
</dbReference>
<dbReference type="GO" id="GO:0016491">
    <property type="term" value="F:oxidoreductase activity"/>
    <property type="evidence" value="ECO:0007669"/>
    <property type="project" value="InterPro"/>
</dbReference>
<feature type="compositionally biased region" description="Low complexity" evidence="5">
    <location>
        <begin position="1"/>
        <end position="12"/>
    </location>
</feature>
<sequence>MSADASPSAAPRRPAPDAPPATAPRVRQLVLKVHSRCNLACDYCYVYRHADQGWRDRPRVIAPGTVARVADRLAAHLARHRADRVRVVLHGGEPLLAGVAVLDRTVRTLRAAMPAGTTLDVGMQTNGVLLDDAALALCHTHGIDVGVSVDGDRTANDRHRRHADGRGSFTEVAAGLRLLARPEHRSRYAGVLCTVDLANDPVDVYRSLLEFDPPRLDLLLPHGNWSTPPPGRHPGDPATPYADWLIAVFDTWYRETPRRTGIRLFESLIALLLGGRSGTQALGGAEPDVMTIETDGTIEGTDTLKTTTASAMRTGLDVFRHTLDEALRHPSLAGRPAGLAALAPTCRACPVVGACGGGLYAHRFRDGAGFAHPSVYCADLFRLIRHVRSVVAADLDALRSRVATPPRPGGAADPTVAGRVGAPVPVGR</sequence>
<keyword evidence="1" id="KW-0949">S-adenosyl-L-methionine</keyword>
<evidence type="ECO:0000256" key="4">
    <source>
        <dbReference type="ARBA" id="ARBA00023014"/>
    </source>
</evidence>
<dbReference type="GO" id="GO:0046872">
    <property type="term" value="F:metal ion binding"/>
    <property type="evidence" value="ECO:0007669"/>
    <property type="project" value="UniProtKB-KW"/>
</dbReference>
<evidence type="ECO:0000313" key="8">
    <source>
        <dbReference type="Proteomes" id="UP000245410"/>
    </source>
</evidence>
<evidence type="ECO:0000313" key="7">
    <source>
        <dbReference type="EMBL" id="PWR09910.1"/>
    </source>
</evidence>
<organism evidence="7 8">
    <name type="scientific">Micromonospora acroterricola</name>
    <dbReference type="NCBI Taxonomy" id="2202421"/>
    <lineage>
        <taxon>Bacteria</taxon>
        <taxon>Bacillati</taxon>
        <taxon>Actinomycetota</taxon>
        <taxon>Actinomycetes</taxon>
        <taxon>Micromonosporales</taxon>
        <taxon>Micromonosporaceae</taxon>
        <taxon>Micromonospora</taxon>
    </lineage>
</organism>
<keyword evidence="3" id="KW-0408">Iron</keyword>
<keyword evidence="8" id="KW-1185">Reference proteome</keyword>
<feature type="region of interest" description="Disordered" evidence="5">
    <location>
        <begin position="1"/>
        <end position="22"/>
    </location>
</feature>
<dbReference type="Gene3D" id="3.20.20.70">
    <property type="entry name" value="Aldolase class I"/>
    <property type="match status" value="1"/>
</dbReference>
<feature type="region of interest" description="Disordered" evidence="5">
    <location>
        <begin position="402"/>
        <end position="428"/>
    </location>
</feature>
<comment type="caution">
    <text evidence="7">The sequence shown here is derived from an EMBL/GenBank/DDBJ whole genome shotgun (WGS) entry which is preliminary data.</text>
</comment>
<dbReference type="PANTHER" id="PTHR43273:SF8">
    <property type="entry name" value="RADICAL SAM DOMAIN PROTEIN"/>
    <property type="match status" value="1"/>
</dbReference>
<dbReference type="InterPro" id="IPR007197">
    <property type="entry name" value="rSAM"/>
</dbReference>
<dbReference type="SUPFAM" id="SSF102114">
    <property type="entry name" value="Radical SAM enzymes"/>
    <property type="match status" value="1"/>
</dbReference>
<proteinExistence type="predicted"/>
<evidence type="ECO:0000259" key="6">
    <source>
        <dbReference type="PROSITE" id="PS51918"/>
    </source>
</evidence>
<dbReference type="Proteomes" id="UP000245410">
    <property type="component" value="Unassembled WGS sequence"/>
</dbReference>
<accession>A0A317D6Z3</accession>
<evidence type="ECO:0000256" key="2">
    <source>
        <dbReference type="ARBA" id="ARBA00022723"/>
    </source>
</evidence>
<evidence type="ECO:0000256" key="5">
    <source>
        <dbReference type="SAM" id="MobiDB-lite"/>
    </source>
</evidence>
<feature type="compositionally biased region" description="Low complexity" evidence="5">
    <location>
        <begin position="416"/>
        <end position="428"/>
    </location>
</feature>
<dbReference type="PANTHER" id="PTHR43273">
    <property type="entry name" value="ANAEROBIC SULFATASE-MATURATING ENZYME HOMOLOG ASLB-RELATED"/>
    <property type="match status" value="1"/>
</dbReference>
<keyword evidence="4" id="KW-0411">Iron-sulfur</keyword>
<feature type="domain" description="Radical SAM core" evidence="6">
    <location>
        <begin position="21"/>
        <end position="259"/>
    </location>
</feature>
<dbReference type="CDD" id="cd01335">
    <property type="entry name" value="Radical_SAM"/>
    <property type="match status" value="1"/>
</dbReference>
<keyword evidence="2" id="KW-0479">Metal-binding</keyword>
<evidence type="ECO:0000256" key="3">
    <source>
        <dbReference type="ARBA" id="ARBA00023004"/>
    </source>
</evidence>
<dbReference type="InterPro" id="IPR023867">
    <property type="entry name" value="Sulphatase_maturase_rSAM"/>
</dbReference>
<dbReference type="InterPro" id="IPR026335">
    <property type="entry name" value="rSAM_SPASM_FxsB"/>
</dbReference>
<dbReference type="InterPro" id="IPR058240">
    <property type="entry name" value="rSAM_sf"/>
</dbReference>
<name>A0A317D6Z3_9ACTN</name>
<dbReference type="NCBIfam" id="TIGR04269">
    <property type="entry name" value="SAM_SPASM_FxsB"/>
    <property type="match status" value="1"/>
</dbReference>
<dbReference type="SFLD" id="SFLDG01072">
    <property type="entry name" value="dehydrogenase_like"/>
    <property type="match status" value="1"/>
</dbReference>
<dbReference type="PROSITE" id="PS51918">
    <property type="entry name" value="RADICAL_SAM"/>
    <property type="match status" value="1"/>
</dbReference>
<dbReference type="InterPro" id="IPR013785">
    <property type="entry name" value="Aldolase_TIM"/>
</dbReference>
<dbReference type="SFLD" id="SFLDS00029">
    <property type="entry name" value="Radical_SAM"/>
    <property type="match status" value="1"/>
</dbReference>
<gene>
    <name evidence="7" type="ORF">DKT68_10505</name>
</gene>
<dbReference type="GO" id="GO:0051536">
    <property type="term" value="F:iron-sulfur cluster binding"/>
    <property type="evidence" value="ECO:0007669"/>
    <property type="project" value="UniProtKB-KW"/>
</dbReference>
<dbReference type="OrthoDB" id="9782387at2"/>
<dbReference type="AlphaFoldDB" id="A0A317D6Z3"/>
<reference evidence="7 8" key="1">
    <citation type="submission" date="2018-05" db="EMBL/GenBank/DDBJ databases">
        <title>Micromonospora atacamensis sp. nov., a novel actinobacteria isolated from high altitude Atacama Desert soil.</title>
        <authorList>
            <person name="Carro L."/>
            <person name="Golinska P."/>
            <person name="Klenk H.-P."/>
            <person name="Goodfellow M."/>
        </authorList>
    </citation>
    <scope>NUCLEOTIDE SEQUENCE [LARGE SCALE GENOMIC DNA]</scope>
    <source>
        <strain evidence="7 8">5R2A7</strain>
    </source>
</reference>
<evidence type="ECO:0000256" key="1">
    <source>
        <dbReference type="ARBA" id="ARBA00022691"/>
    </source>
</evidence>
<protein>
    <submittedName>
        <fullName evidence="7">Radical SAM protein</fullName>
    </submittedName>
</protein>
<dbReference type="SFLD" id="SFLDG01067">
    <property type="entry name" value="SPASM/twitch_domain_containing"/>
    <property type="match status" value="1"/>
</dbReference>
<dbReference type="Pfam" id="PF04055">
    <property type="entry name" value="Radical_SAM"/>
    <property type="match status" value="1"/>
</dbReference>
<dbReference type="RefSeq" id="WP_109817221.1">
    <property type="nucleotide sequence ID" value="NZ_QGKR01000169.1"/>
</dbReference>